<name>A0A0K2TM27_LEPSM</name>
<reference evidence="1" key="1">
    <citation type="submission" date="2014-05" db="EMBL/GenBank/DDBJ databases">
        <authorList>
            <person name="Chronopoulou M."/>
        </authorList>
    </citation>
    <scope>NUCLEOTIDE SEQUENCE</scope>
    <source>
        <tissue evidence="1">Whole organism</tissue>
    </source>
</reference>
<protein>
    <submittedName>
        <fullName evidence="1">Uncharacterized protein</fullName>
    </submittedName>
</protein>
<sequence>LALAFVPTKFTFRQRKFFFFLHLRSQGKAHLLPHTGLLLNVNLSALRHVQRLFLGLSDSATNFHEPFITSLCFRAHTDFLDLTCFQ</sequence>
<organism evidence="1">
    <name type="scientific">Lepeophtheirus salmonis</name>
    <name type="common">Salmon louse</name>
    <name type="synonym">Caligus salmonis</name>
    <dbReference type="NCBI Taxonomy" id="72036"/>
    <lineage>
        <taxon>Eukaryota</taxon>
        <taxon>Metazoa</taxon>
        <taxon>Ecdysozoa</taxon>
        <taxon>Arthropoda</taxon>
        <taxon>Crustacea</taxon>
        <taxon>Multicrustacea</taxon>
        <taxon>Hexanauplia</taxon>
        <taxon>Copepoda</taxon>
        <taxon>Siphonostomatoida</taxon>
        <taxon>Caligidae</taxon>
        <taxon>Lepeophtheirus</taxon>
    </lineage>
</organism>
<accession>A0A0K2TM27</accession>
<feature type="non-terminal residue" evidence="1">
    <location>
        <position position="1"/>
    </location>
</feature>
<dbReference type="AlphaFoldDB" id="A0A0K2TM27"/>
<proteinExistence type="predicted"/>
<dbReference type="EMBL" id="HACA01009135">
    <property type="protein sequence ID" value="CDW26496.1"/>
    <property type="molecule type" value="Transcribed_RNA"/>
</dbReference>
<evidence type="ECO:0000313" key="1">
    <source>
        <dbReference type="EMBL" id="CDW26496.1"/>
    </source>
</evidence>